<proteinExistence type="predicted"/>
<feature type="region of interest" description="Disordered" evidence="1">
    <location>
        <begin position="58"/>
        <end position="93"/>
    </location>
</feature>
<sequence length="93" mass="10057">MQGRSLLHTSGLTCVSLDAICACTCNDGHNNRPALSYFNKLRAIKNITLSLDGTTCMNLPQQDPATPQQTLEGKRGEGRIQETSHQCMHAAAT</sequence>
<gene>
    <name evidence="3" type="ORF">EJ02DRAFT_456648</name>
</gene>
<evidence type="ECO:0008006" key="5">
    <source>
        <dbReference type="Google" id="ProtNLM"/>
    </source>
</evidence>
<dbReference type="Proteomes" id="UP000800038">
    <property type="component" value="Unassembled WGS sequence"/>
</dbReference>
<feature type="chain" id="PRO_5025442476" description="Secreted protein" evidence="2">
    <location>
        <begin position="23"/>
        <end position="93"/>
    </location>
</feature>
<accession>A0A6A5SJI4</accession>
<keyword evidence="2" id="KW-0732">Signal</keyword>
<reference evidence="3" key="1">
    <citation type="journal article" date="2020" name="Stud. Mycol.">
        <title>101 Dothideomycetes genomes: a test case for predicting lifestyles and emergence of pathogens.</title>
        <authorList>
            <person name="Haridas S."/>
            <person name="Albert R."/>
            <person name="Binder M."/>
            <person name="Bloem J."/>
            <person name="Labutti K."/>
            <person name="Salamov A."/>
            <person name="Andreopoulos B."/>
            <person name="Baker S."/>
            <person name="Barry K."/>
            <person name="Bills G."/>
            <person name="Bluhm B."/>
            <person name="Cannon C."/>
            <person name="Castanera R."/>
            <person name="Culley D."/>
            <person name="Daum C."/>
            <person name="Ezra D."/>
            <person name="Gonzalez J."/>
            <person name="Henrissat B."/>
            <person name="Kuo A."/>
            <person name="Liang C."/>
            <person name="Lipzen A."/>
            <person name="Lutzoni F."/>
            <person name="Magnuson J."/>
            <person name="Mondo S."/>
            <person name="Nolan M."/>
            <person name="Ohm R."/>
            <person name="Pangilinan J."/>
            <person name="Park H.-J."/>
            <person name="Ramirez L."/>
            <person name="Alfaro M."/>
            <person name="Sun H."/>
            <person name="Tritt A."/>
            <person name="Yoshinaga Y."/>
            <person name="Zwiers L.-H."/>
            <person name="Turgeon B."/>
            <person name="Goodwin S."/>
            <person name="Spatafora J."/>
            <person name="Crous P."/>
            <person name="Grigoriev I."/>
        </authorList>
    </citation>
    <scope>NUCLEOTIDE SEQUENCE</scope>
    <source>
        <strain evidence="3">CBS 161.51</strain>
    </source>
</reference>
<protein>
    <recommendedName>
        <fullName evidence="5">Secreted protein</fullName>
    </recommendedName>
</protein>
<name>A0A6A5SJI4_9PLEO</name>
<evidence type="ECO:0000313" key="4">
    <source>
        <dbReference type="Proteomes" id="UP000800038"/>
    </source>
</evidence>
<dbReference type="AlphaFoldDB" id="A0A6A5SJI4"/>
<evidence type="ECO:0000256" key="2">
    <source>
        <dbReference type="SAM" id="SignalP"/>
    </source>
</evidence>
<organism evidence="3 4">
    <name type="scientific">Clathrospora elynae</name>
    <dbReference type="NCBI Taxonomy" id="706981"/>
    <lineage>
        <taxon>Eukaryota</taxon>
        <taxon>Fungi</taxon>
        <taxon>Dikarya</taxon>
        <taxon>Ascomycota</taxon>
        <taxon>Pezizomycotina</taxon>
        <taxon>Dothideomycetes</taxon>
        <taxon>Pleosporomycetidae</taxon>
        <taxon>Pleosporales</taxon>
        <taxon>Diademaceae</taxon>
        <taxon>Clathrospora</taxon>
    </lineage>
</organism>
<evidence type="ECO:0000313" key="3">
    <source>
        <dbReference type="EMBL" id="KAF1939768.1"/>
    </source>
</evidence>
<feature type="compositionally biased region" description="Polar residues" evidence="1">
    <location>
        <begin position="58"/>
        <end position="71"/>
    </location>
</feature>
<evidence type="ECO:0000256" key="1">
    <source>
        <dbReference type="SAM" id="MobiDB-lite"/>
    </source>
</evidence>
<feature type="compositionally biased region" description="Basic and acidic residues" evidence="1">
    <location>
        <begin position="72"/>
        <end position="82"/>
    </location>
</feature>
<dbReference type="EMBL" id="ML976075">
    <property type="protein sequence ID" value="KAF1939768.1"/>
    <property type="molecule type" value="Genomic_DNA"/>
</dbReference>
<keyword evidence="4" id="KW-1185">Reference proteome</keyword>
<feature type="signal peptide" evidence="2">
    <location>
        <begin position="1"/>
        <end position="22"/>
    </location>
</feature>